<protein>
    <submittedName>
        <fullName evidence="2">Uncharacterized protein</fullName>
    </submittedName>
</protein>
<evidence type="ECO:0000256" key="1">
    <source>
        <dbReference type="SAM" id="MobiDB-lite"/>
    </source>
</evidence>
<feature type="region of interest" description="Disordered" evidence="1">
    <location>
        <begin position="13"/>
        <end position="68"/>
    </location>
</feature>
<feature type="region of interest" description="Disordered" evidence="1">
    <location>
        <begin position="233"/>
        <end position="261"/>
    </location>
</feature>
<feature type="compositionally biased region" description="Low complexity" evidence="1">
    <location>
        <begin position="417"/>
        <end position="435"/>
    </location>
</feature>
<dbReference type="AlphaFoldDB" id="A0A409XAW6"/>
<feature type="compositionally biased region" description="Basic and acidic residues" evidence="1">
    <location>
        <begin position="42"/>
        <end position="54"/>
    </location>
</feature>
<gene>
    <name evidence="2" type="ORF">CVT25_001254</name>
</gene>
<feature type="region of interest" description="Disordered" evidence="1">
    <location>
        <begin position="417"/>
        <end position="540"/>
    </location>
</feature>
<feature type="compositionally biased region" description="Gly residues" evidence="1">
    <location>
        <begin position="13"/>
        <end position="30"/>
    </location>
</feature>
<name>A0A409XAW6_PSICY</name>
<keyword evidence="3" id="KW-1185">Reference proteome</keyword>
<reference evidence="2 3" key="1">
    <citation type="journal article" date="2018" name="Evol. Lett.">
        <title>Horizontal gene cluster transfer increased hallucinogenic mushroom diversity.</title>
        <authorList>
            <person name="Reynolds H.T."/>
            <person name="Vijayakumar V."/>
            <person name="Gluck-Thaler E."/>
            <person name="Korotkin H.B."/>
            <person name="Matheny P.B."/>
            <person name="Slot J.C."/>
        </authorList>
    </citation>
    <scope>NUCLEOTIDE SEQUENCE [LARGE SCALE GENOMIC DNA]</scope>
    <source>
        <strain evidence="2 3">2631</strain>
    </source>
</reference>
<proteinExistence type="predicted"/>
<organism evidence="2 3">
    <name type="scientific">Psilocybe cyanescens</name>
    <dbReference type="NCBI Taxonomy" id="93625"/>
    <lineage>
        <taxon>Eukaryota</taxon>
        <taxon>Fungi</taxon>
        <taxon>Dikarya</taxon>
        <taxon>Basidiomycota</taxon>
        <taxon>Agaricomycotina</taxon>
        <taxon>Agaricomycetes</taxon>
        <taxon>Agaricomycetidae</taxon>
        <taxon>Agaricales</taxon>
        <taxon>Agaricineae</taxon>
        <taxon>Strophariaceae</taxon>
        <taxon>Psilocybe</taxon>
    </lineage>
</organism>
<feature type="region of interest" description="Disordered" evidence="1">
    <location>
        <begin position="134"/>
        <end position="165"/>
    </location>
</feature>
<feature type="region of interest" description="Disordered" evidence="1">
    <location>
        <begin position="274"/>
        <end position="337"/>
    </location>
</feature>
<sequence length="556" mass="58278">MFARAGGAWGAVVGTGVGGVRGADGEGSGSESGTSAGTRAGSRADAHKERDKDVQGTTGGMNAATSELQDLKTRVRQFGSGVLREAVEEMRWLGGPVVQESGRQENEMTRQRDVHVDLDKVTSTRIMKEEQQAYAADGGRGRLTSPLGIPVIGPGPGPGPGEEEEHEREISFTRGNANVDTNTNTNTNALISTGSSDMAVSISISSDADSIPILIPAPHPALVPVHVHVQDVPNIMDGDDNEDGDGNGEMSMDPVTPLMPTSVIPISVHDSERLEVEEEGGGGDGGGVHLRLSLDEGQGRSRNQDYLNDEGDRQDEYEQEQEESGDNDDDDYDENQQDRDVMMGSPFVMPPAVLLLLEQSVGMGAQEGAARKQQNAEAGPAPMLAPYAVQSPAPVPAQMSAQVPVARLVELALPPFMVSSSSPSSLPALPLSPTPTRDCTRASPRTSSTAPQSPPPASARAATTLSRSALPSPSVLDFDLDPYGPAIDSDDFDPLDDSEDDNPDRDGHDANPTAIVMTSIAKGNCSRRSTSGSSRGSRSCMRALSASMFEAGAEAG</sequence>
<dbReference type="EMBL" id="NHYD01002186">
    <property type="protein sequence ID" value="PPQ87912.1"/>
    <property type="molecule type" value="Genomic_DNA"/>
</dbReference>
<accession>A0A409XAW6</accession>
<evidence type="ECO:0000313" key="3">
    <source>
        <dbReference type="Proteomes" id="UP000283269"/>
    </source>
</evidence>
<feature type="compositionally biased region" description="Basic and acidic residues" evidence="1">
    <location>
        <begin position="292"/>
        <end position="303"/>
    </location>
</feature>
<comment type="caution">
    <text evidence="2">The sequence shown here is derived from an EMBL/GenBank/DDBJ whole genome shotgun (WGS) entry which is preliminary data.</text>
</comment>
<feature type="compositionally biased region" description="Low complexity" evidence="1">
    <location>
        <begin position="31"/>
        <end position="41"/>
    </location>
</feature>
<feature type="compositionally biased region" description="Acidic residues" evidence="1">
    <location>
        <begin position="488"/>
        <end position="503"/>
    </location>
</feature>
<dbReference type="InParanoid" id="A0A409XAW6"/>
<feature type="compositionally biased region" description="Low complexity" evidence="1">
    <location>
        <begin position="526"/>
        <end position="539"/>
    </location>
</feature>
<dbReference type="Proteomes" id="UP000283269">
    <property type="component" value="Unassembled WGS sequence"/>
</dbReference>
<feature type="compositionally biased region" description="Low complexity" evidence="1">
    <location>
        <begin position="458"/>
        <end position="469"/>
    </location>
</feature>
<feature type="compositionally biased region" description="Low complexity" evidence="1">
    <location>
        <begin position="442"/>
        <end position="451"/>
    </location>
</feature>
<feature type="compositionally biased region" description="Acidic residues" evidence="1">
    <location>
        <begin position="237"/>
        <end position="246"/>
    </location>
</feature>
<feature type="compositionally biased region" description="Acidic residues" evidence="1">
    <location>
        <begin position="317"/>
        <end position="335"/>
    </location>
</feature>
<evidence type="ECO:0000313" key="2">
    <source>
        <dbReference type="EMBL" id="PPQ87912.1"/>
    </source>
</evidence>